<dbReference type="RefSeq" id="WP_243570178.1">
    <property type="nucleotide sequence ID" value="NZ_BAAARD010000002.1"/>
</dbReference>
<name>A0ABY4AWY5_9MICO</name>
<sequence>MRESIDWYDAGRVPDDAVAKLHAHFRARRAVGVVGQGELQRSFYARLTITSAAVFEGDAEGVEPWGVLESAEYGAVLVPAELAAAATLPELPPALHRLASRVGPVNRRLEQAKRATDERPAVQRFRERFIAAAVAHAELHRRLEEWQPRTEREREAG</sequence>
<protein>
    <recommendedName>
        <fullName evidence="3">Cyclic nucleotide-binding domain-containing protein</fullName>
    </recommendedName>
</protein>
<evidence type="ECO:0000313" key="2">
    <source>
        <dbReference type="Proteomes" id="UP000831304"/>
    </source>
</evidence>
<reference evidence="1 2" key="1">
    <citation type="submission" date="2022-03" db="EMBL/GenBank/DDBJ databases">
        <title>Agromyces sp. isolated from the gut of P. brevitarsis seulensis larvae.</title>
        <authorList>
            <person name="Won M."/>
            <person name="Kwon S.-W."/>
        </authorList>
    </citation>
    <scope>NUCLEOTIDE SEQUENCE [LARGE SCALE GENOMIC DNA]</scope>
    <source>
        <strain evidence="1 2">KACC 16215</strain>
    </source>
</reference>
<keyword evidence="2" id="KW-1185">Reference proteome</keyword>
<dbReference type="Proteomes" id="UP000831304">
    <property type="component" value="Chromosome"/>
</dbReference>
<organism evidence="1 2">
    <name type="scientific">Agromyces soli</name>
    <dbReference type="NCBI Taxonomy" id="659012"/>
    <lineage>
        <taxon>Bacteria</taxon>
        <taxon>Bacillati</taxon>
        <taxon>Actinomycetota</taxon>
        <taxon>Actinomycetes</taxon>
        <taxon>Micrococcales</taxon>
        <taxon>Microbacteriaceae</taxon>
        <taxon>Agromyces</taxon>
    </lineage>
</organism>
<evidence type="ECO:0008006" key="3">
    <source>
        <dbReference type="Google" id="ProtNLM"/>
    </source>
</evidence>
<evidence type="ECO:0000313" key="1">
    <source>
        <dbReference type="EMBL" id="UOE27344.1"/>
    </source>
</evidence>
<proteinExistence type="predicted"/>
<accession>A0ABY4AWY5</accession>
<gene>
    <name evidence="1" type="ORF">MTP13_06060</name>
</gene>
<dbReference type="EMBL" id="CP094533">
    <property type="protein sequence ID" value="UOE27344.1"/>
    <property type="molecule type" value="Genomic_DNA"/>
</dbReference>